<dbReference type="Pfam" id="PF01565">
    <property type="entry name" value="FAD_binding_4"/>
    <property type="match status" value="1"/>
</dbReference>
<accession>A0A0P0ELK8</accession>
<evidence type="ECO:0000313" key="9">
    <source>
        <dbReference type="Proteomes" id="UP001277471"/>
    </source>
</evidence>
<dbReference type="PANTHER" id="PTHR43716">
    <property type="entry name" value="D-2-HYDROXYGLUTARATE DEHYDROGENASE, MITOCHONDRIAL"/>
    <property type="match status" value="1"/>
</dbReference>
<dbReference type="InterPro" id="IPR016169">
    <property type="entry name" value="FAD-bd_PCMH_sub2"/>
</dbReference>
<keyword evidence="4" id="KW-0274">FAD</keyword>
<dbReference type="PROSITE" id="PS51387">
    <property type="entry name" value="FAD_PCMH"/>
    <property type="match status" value="1"/>
</dbReference>
<dbReference type="InterPro" id="IPR016166">
    <property type="entry name" value="FAD-bd_PCMH"/>
</dbReference>
<dbReference type="GO" id="GO:0003824">
    <property type="term" value="F:catalytic activity"/>
    <property type="evidence" value="ECO:0007669"/>
    <property type="project" value="InterPro"/>
</dbReference>
<dbReference type="SUPFAM" id="SSF56176">
    <property type="entry name" value="FAD-binding/transporter-associated domain-like"/>
    <property type="match status" value="1"/>
</dbReference>
<dbReference type="Proteomes" id="UP001277471">
    <property type="component" value="Unassembled WGS sequence"/>
</dbReference>
<dbReference type="Gene3D" id="3.30.465.10">
    <property type="match status" value="1"/>
</dbReference>
<dbReference type="InterPro" id="IPR006094">
    <property type="entry name" value="Oxid_FAD_bind_N"/>
</dbReference>
<keyword evidence="9" id="KW-1185">Reference proteome</keyword>
<name>A0A0P0ELK8_AZOBR</name>
<dbReference type="EMBL" id="JAWXYC010000004">
    <property type="protein sequence ID" value="MDX5953464.1"/>
    <property type="molecule type" value="Genomic_DNA"/>
</dbReference>
<dbReference type="InterPro" id="IPR004113">
    <property type="entry name" value="FAD-bd_oxidored_4_C"/>
</dbReference>
<comment type="cofactor">
    <cofactor evidence="1">
        <name>FAD</name>
        <dbReference type="ChEBI" id="CHEBI:57692"/>
    </cofactor>
</comment>
<dbReference type="FunFam" id="1.10.45.10:FF:000001">
    <property type="entry name" value="D-lactate dehydrogenase mitochondrial"/>
    <property type="match status" value="1"/>
</dbReference>
<dbReference type="InterPro" id="IPR016171">
    <property type="entry name" value="Vanillyl_alc_oxidase_C-sub2"/>
</dbReference>
<evidence type="ECO:0000313" key="6">
    <source>
        <dbReference type="EMBL" id="MDX5953464.1"/>
    </source>
</evidence>
<dbReference type="Gene3D" id="1.10.45.10">
    <property type="entry name" value="Vanillyl-alcohol Oxidase, Chain A, domain 4"/>
    <property type="match status" value="1"/>
</dbReference>
<comment type="similarity">
    <text evidence="2">Belongs to the FAD-binding oxidoreductase/transferase type 4 family.</text>
</comment>
<dbReference type="PANTHER" id="PTHR43716:SF2">
    <property type="entry name" value="BLL6224 PROTEIN"/>
    <property type="match status" value="1"/>
</dbReference>
<keyword evidence="3" id="KW-0285">Flavoprotein</keyword>
<evidence type="ECO:0000256" key="2">
    <source>
        <dbReference type="ARBA" id="ARBA00008000"/>
    </source>
</evidence>
<dbReference type="Gene3D" id="3.30.70.2740">
    <property type="match status" value="1"/>
</dbReference>
<evidence type="ECO:0000259" key="5">
    <source>
        <dbReference type="PROSITE" id="PS51387"/>
    </source>
</evidence>
<evidence type="ECO:0000256" key="4">
    <source>
        <dbReference type="ARBA" id="ARBA00022827"/>
    </source>
</evidence>
<proteinExistence type="inferred from homology"/>
<dbReference type="InterPro" id="IPR051264">
    <property type="entry name" value="FAD-oxidored/transferase_4"/>
</dbReference>
<dbReference type="FunFam" id="3.30.465.10:FF:000001">
    <property type="entry name" value="D-2-hydroxyglutarate dehydrogenase, mitochondrial"/>
    <property type="match status" value="1"/>
</dbReference>
<dbReference type="AlphaFoldDB" id="A0A0P0ELK8"/>
<dbReference type="InterPro" id="IPR016167">
    <property type="entry name" value="FAD-bd_PCMH_sub1"/>
</dbReference>
<dbReference type="Gene3D" id="3.30.43.10">
    <property type="entry name" value="Uridine Diphospho-n-acetylenolpyruvylglucosamine Reductase, domain 2"/>
    <property type="match status" value="1"/>
</dbReference>
<evidence type="ECO:0000256" key="3">
    <source>
        <dbReference type="ARBA" id="ARBA00022630"/>
    </source>
</evidence>
<dbReference type="Pfam" id="PF02913">
    <property type="entry name" value="FAD-oxidase_C"/>
    <property type="match status" value="1"/>
</dbReference>
<sequence>MTSASPASSPDAASLSAALDRIRAIVGPNGLLTAPEDMAPYLSEWRGRFKGNSPAVVRPASTEEVAAVVKICAEAGIPVVPQGGNTSLVGGSIPYEEGREIVISLSRMNRIRGIDTLNYTMTVEAGVVLKTAQEAAKDKDRLLPMSLGAEGTCQIGGLISTNAGGINVLRYGNMRDLVLGLEVVLADGRIWNGLRSLRKNNTGYDLKHLFIGAEGTLGIVTAAVLKLYPRPRQAETAFIAVPSPAAAIELLARLREASGDAVAAFELMSRRCLEFALKHVAGTIDPLSEPSPWYVLTELTAGTQSDAFRETVEAALGEAFEAELATDATIAQSETQANQLWFIREAIVEAQKFEGGSIKNDVSVPVSRVAEFIERAEAAVAAACPGIRPTPFGHVGDGNIHFNLSQPEGADTAAYLARWDEICHVVNEVIFDLDGSISAEHGVGRFKKDEMPVIKSPVEFDLLRAMKAALDPKGLLNPGKMLP</sequence>
<dbReference type="InterPro" id="IPR036318">
    <property type="entry name" value="FAD-bd_PCMH-like_sf"/>
</dbReference>
<dbReference type="GO" id="GO:0022904">
    <property type="term" value="P:respiratory electron transport chain"/>
    <property type="evidence" value="ECO:0007669"/>
    <property type="project" value="TreeGrafter"/>
</dbReference>
<dbReference type="EMBL" id="CP032339">
    <property type="protein sequence ID" value="QCO09860.1"/>
    <property type="molecule type" value="Genomic_DNA"/>
</dbReference>
<reference evidence="6 9" key="2">
    <citation type="submission" date="2023-11" db="EMBL/GenBank/DDBJ databases">
        <title>MicrobeMod: A computational toolkit for identifying prokaryotic methylation and restriction-modification with nanopore sequencing.</title>
        <authorList>
            <person name="Crits-Christoph A."/>
            <person name="Kang S.C."/>
            <person name="Lee H."/>
            <person name="Ostrov N."/>
        </authorList>
    </citation>
    <scope>NUCLEOTIDE SEQUENCE [LARGE SCALE GENOMIC DNA]</scope>
    <source>
        <strain evidence="6 9">ATCC 29145</strain>
    </source>
</reference>
<dbReference type="SUPFAM" id="SSF55103">
    <property type="entry name" value="FAD-linked oxidases, C-terminal domain"/>
    <property type="match status" value="1"/>
</dbReference>
<dbReference type="KEGG" id="abf:AMK58_04850"/>
<dbReference type="Gene3D" id="3.30.70.2190">
    <property type="match status" value="1"/>
</dbReference>
<feature type="domain" description="FAD-binding PCMH-type" evidence="5">
    <location>
        <begin position="49"/>
        <end position="230"/>
    </location>
</feature>
<reference evidence="7 8" key="1">
    <citation type="submission" date="2018-09" db="EMBL/GenBank/DDBJ databases">
        <title>Whole genome based analysis of evolution and adaptive divergence in Indian and Brazilian strains of Azospirillum brasilense.</title>
        <authorList>
            <person name="Singh C."/>
            <person name="Tripathi A.K."/>
        </authorList>
    </citation>
    <scope>NUCLEOTIDE SEQUENCE [LARGE SCALE GENOMIC DNA]</scope>
    <source>
        <strain evidence="7 8">MTCC4038</strain>
    </source>
</reference>
<dbReference type="InterPro" id="IPR016164">
    <property type="entry name" value="FAD-linked_Oxase-like_C"/>
</dbReference>
<gene>
    <name evidence="7" type="ORF">D3868_12950</name>
    <name evidence="6" type="ORF">SIM66_20005</name>
</gene>
<evidence type="ECO:0000313" key="7">
    <source>
        <dbReference type="EMBL" id="QCO09860.1"/>
    </source>
</evidence>
<dbReference type="GeneID" id="56451722"/>
<dbReference type="GO" id="GO:0071949">
    <property type="term" value="F:FAD binding"/>
    <property type="evidence" value="ECO:0007669"/>
    <property type="project" value="InterPro"/>
</dbReference>
<protein>
    <submittedName>
        <fullName evidence="7">FAD-binding oxidoreductase</fullName>
    </submittedName>
</protein>
<evidence type="ECO:0000313" key="8">
    <source>
        <dbReference type="Proteomes" id="UP000298774"/>
    </source>
</evidence>
<evidence type="ECO:0000256" key="1">
    <source>
        <dbReference type="ARBA" id="ARBA00001974"/>
    </source>
</evidence>
<dbReference type="Proteomes" id="UP000298774">
    <property type="component" value="Chromosome"/>
</dbReference>
<organism evidence="7 8">
    <name type="scientific">Azospirillum brasilense</name>
    <dbReference type="NCBI Taxonomy" id="192"/>
    <lineage>
        <taxon>Bacteria</taxon>
        <taxon>Pseudomonadati</taxon>
        <taxon>Pseudomonadota</taxon>
        <taxon>Alphaproteobacteria</taxon>
        <taxon>Rhodospirillales</taxon>
        <taxon>Azospirillaceae</taxon>
        <taxon>Azospirillum</taxon>
    </lineage>
</organism>
<dbReference type="RefSeq" id="WP_059398669.1">
    <property type="nucleotide sequence ID" value="NZ_CP012914.1"/>
</dbReference>